<evidence type="ECO:0000256" key="1">
    <source>
        <dbReference type="SAM" id="SignalP"/>
    </source>
</evidence>
<accession>A0ABS1BS68</accession>
<keyword evidence="1" id="KW-0732">Signal</keyword>
<dbReference type="SUPFAM" id="SSF52833">
    <property type="entry name" value="Thioredoxin-like"/>
    <property type="match status" value="1"/>
</dbReference>
<dbReference type="PANTHER" id="PTHR42852:SF18">
    <property type="entry name" value="CHROMOSOME UNDETERMINED SCAFFOLD_47, WHOLE GENOME SHOTGUN SEQUENCE"/>
    <property type="match status" value="1"/>
</dbReference>
<comment type="caution">
    <text evidence="3">The sequence shown here is derived from an EMBL/GenBank/DDBJ whole genome shotgun (WGS) entry which is preliminary data.</text>
</comment>
<dbReference type="InterPro" id="IPR013766">
    <property type="entry name" value="Thioredoxin_domain"/>
</dbReference>
<dbReference type="RefSeq" id="WP_200522303.1">
    <property type="nucleotide sequence ID" value="NZ_JAEHNZ010000002.1"/>
</dbReference>
<name>A0ABS1BS68_9NEIS</name>
<dbReference type="InterPro" id="IPR036249">
    <property type="entry name" value="Thioredoxin-like_sf"/>
</dbReference>
<dbReference type="CDD" id="cd02966">
    <property type="entry name" value="TlpA_like_family"/>
    <property type="match status" value="1"/>
</dbReference>
<protein>
    <submittedName>
        <fullName evidence="3">TlpA family protein disulfide reductase</fullName>
    </submittedName>
</protein>
<evidence type="ECO:0000313" key="4">
    <source>
        <dbReference type="Proteomes" id="UP000614058"/>
    </source>
</evidence>
<feature type="signal peptide" evidence="1">
    <location>
        <begin position="1"/>
        <end position="28"/>
    </location>
</feature>
<proteinExistence type="predicted"/>
<sequence>MKKTLAALAAIAIIALAAFTLLSAPANPAPDFRLANLHNQAVSNQNLQGKVTLINFWFPTCPGCVSEMPKLIRMARDYQGKEFQILGIAEPTSNPADSLDGVKNYVAKQGIPFEVMFDGDKAVAKKFLKTELYPTSVLLNKKGEVLKTFVGEPDFAALYRVVDDEMAK</sequence>
<dbReference type="InterPro" id="IPR050553">
    <property type="entry name" value="Thioredoxin_ResA/DsbE_sf"/>
</dbReference>
<dbReference type="PROSITE" id="PS51352">
    <property type="entry name" value="THIOREDOXIN_2"/>
    <property type="match status" value="1"/>
</dbReference>
<keyword evidence="4" id="KW-1185">Reference proteome</keyword>
<reference evidence="3 4" key="1">
    <citation type="journal article" date="2021" name="Pathogens">
        <title>Isolation and Characterization of Kingella bonacorsii sp. nov., A Novel Kingella Species Detected in a Stable Periodontitis Subject.</title>
        <authorList>
            <person name="Antezack A."/>
            <person name="Boxberger M."/>
            <person name="Rolland C."/>
            <person name="Monnet-Corti V."/>
            <person name="La Scola B."/>
        </authorList>
    </citation>
    <scope>NUCLEOTIDE SEQUENCE [LARGE SCALE GENOMIC DNA]</scope>
    <source>
        <strain evidence="3 4">Marseille-Q4569</strain>
    </source>
</reference>
<evidence type="ECO:0000259" key="2">
    <source>
        <dbReference type="PROSITE" id="PS51352"/>
    </source>
</evidence>
<gene>
    <name evidence="3" type="ORF">JDW22_05950</name>
</gene>
<feature type="chain" id="PRO_5045873800" evidence="1">
    <location>
        <begin position="29"/>
        <end position="168"/>
    </location>
</feature>
<evidence type="ECO:0000313" key="3">
    <source>
        <dbReference type="EMBL" id="MBK0396131.1"/>
    </source>
</evidence>
<dbReference type="Gene3D" id="3.40.30.10">
    <property type="entry name" value="Glutaredoxin"/>
    <property type="match status" value="1"/>
</dbReference>
<dbReference type="Pfam" id="PF08534">
    <property type="entry name" value="Redoxin"/>
    <property type="match status" value="1"/>
</dbReference>
<dbReference type="EMBL" id="JAEHNZ010000002">
    <property type="protein sequence ID" value="MBK0396131.1"/>
    <property type="molecule type" value="Genomic_DNA"/>
</dbReference>
<dbReference type="Proteomes" id="UP000614058">
    <property type="component" value="Unassembled WGS sequence"/>
</dbReference>
<feature type="domain" description="Thioredoxin" evidence="2">
    <location>
        <begin position="23"/>
        <end position="167"/>
    </location>
</feature>
<dbReference type="PANTHER" id="PTHR42852">
    <property type="entry name" value="THIOL:DISULFIDE INTERCHANGE PROTEIN DSBE"/>
    <property type="match status" value="1"/>
</dbReference>
<dbReference type="InterPro" id="IPR013740">
    <property type="entry name" value="Redoxin"/>
</dbReference>
<organism evidence="3 4">
    <name type="scientific">Kingella bonacorsii</name>
    <dbReference type="NCBI Taxonomy" id="2796361"/>
    <lineage>
        <taxon>Bacteria</taxon>
        <taxon>Pseudomonadati</taxon>
        <taxon>Pseudomonadota</taxon>
        <taxon>Betaproteobacteria</taxon>
        <taxon>Neisseriales</taxon>
        <taxon>Neisseriaceae</taxon>
        <taxon>Kingella</taxon>
    </lineage>
</organism>